<dbReference type="InterPro" id="IPR027396">
    <property type="entry name" value="DsrEFH-like"/>
</dbReference>
<dbReference type="InterPro" id="IPR003787">
    <property type="entry name" value="Sulphur_relay_DsrE/F-like"/>
</dbReference>
<protein>
    <recommendedName>
        <fullName evidence="4">DsrE/DsrF-like family protein</fullName>
    </recommendedName>
</protein>
<evidence type="ECO:0000313" key="2">
    <source>
        <dbReference type="EMBL" id="OOY25084.1"/>
    </source>
</evidence>
<reference evidence="2 3" key="1">
    <citation type="submission" date="2016-11" db="EMBL/GenBank/DDBJ databases">
        <title>A multilocus sequence analysis scheme for characterization of bacteria in the genus Thioclava.</title>
        <authorList>
            <person name="Liu Y."/>
            <person name="Shao Z."/>
        </authorList>
    </citation>
    <scope>NUCLEOTIDE SEQUENCE [LARGE SCALE GENOMIC DNA]</scope>
    <source>
        <strain evidence="2 3">TAW-CT134</strain>
    </source>
</reference>
<sequence length="191" mass="20177">MQRATRFVLPAALALALGSGAAFAASSSNDGSKTEWINPVVKDYGKMHPVPDGALSPDPNKDWKIVFDVGMGKTMDGGVNAALWHVARAVNIYGNAGVDKEHRKFAVVLHGAATPLALSPEAYKEKFGKDDPDTKLKQELADAGVTLYVCGQALADHGFTEDQVGPNVDVALSALAAVPVLESQGYQLFPM</sequence>
<dbReference type="Pfam" id="PF02635">
    <property type="entry name" value="DsrE"/>
    <property type="match status" value="1"/>
</dbReference>
<keyword evidence="1" id="KW-0732">Signal</keyword>
<organism evidence="2 3">
    <name type="scientific">Thioclava sediminum</name>
    <dbReference type="NCBI Taxonomy" id="1915319"/>
    <lineage>
        <taxon>Bacteria</taxon>
        <taxon>Pseudomonadati</taxon>
        <taxon>Pseudomonadota</taxon>
        <taxon>Alphaproteobacteria</taxon>
        <taxon>Rhodobacterales</taxon>
        <taxon>Paracoccaceae</taxon>
        <taxon>Thioclava</taxon>
    </lineage>
</organism>
<comment type="caution">
    <text evidence="2">The sequence shown here is derived from an EMBL/GenBank/DDBJ whole genome shotgun (WGS) entry which is preliminary data.</text>
</comment>
<dbReference type="RefSeq" id="WP_078603721.1">
    <property type="nucleotide sequence ID" value="NZ_MPZV01000001.1"/>
</dbReference>
<dbReference type="Gene3D" id="3.40.1260.10">
    <property type="entry name" value="DsrEFH-like"/>
    <property type="match status" value="1"/>
</dbReference>
<proteinExistence type="predicted"/>
<feature type="chain" id="PRO_5045225445" description="DsrE/DsrF-like family protein" evidence="1">
    <location>
        <begin position="25"/>
        <end position="191"/>
    </location>
</feature>
<dbReference type="PANTHER" id="PTHR37691">
    <property type="entry name" value="BLR3518 PROTEIN"/>
    <property type="match status" value="1"/>
</dbReference>
<evidence type="ECO:0000313" key="3">
    <source>
        <dbReference type="Proteomes" id="UP000190787"/>
    </source>
</evidence>
<name>A0ABX3N3Q6_9RHOB</name>
<keyword evidence="3" id="KW-1185">Reference proteome</keyword>
<dbReference type="SUPFAM" id="SSF75169">
    <property type="entry name" value="DsrEFH-like"/>
    <property type="match status" value="1"/>
</dbReference>
<feature type="signal peptide" evidence="1">
    <location>
        <begin position="1"/>
        <end position="24"/>
    </location>
</feature>
<evidence type="ECO:0000256" key="1">
    <source>
        <dbReference type="SAM" id="SignalP"/>
    </source>
</evidence>
<dbReference type="EMBL" id="MPZV01000001">
    <property type="protein sequence ID" value="OOY25084.1"/>
    <property type="molecule type" value="Genomic_DNA"/>
</dbReference>
<accession>A0ABX3N3Q6</accession>
<dbReference type="PANTHER" id="PTHR37691:SF1">
    <property type="entry name" value="BLR3518 PROTEIN"/>
    <property type="match status" value="1"/>
</dbReference>
<gene>
    <name evidence="2" type="ORF">BMI91_01225</name>
</gene>
<dbReference type="Proteomes" id="UP000190787">
    <property type="component" value="Unassembled WGS sequence"/>
</dbReference>
<evidence type="ECO:0008006" key="4">
    <source>
        <dbReference type="Google" id="ProtNLM"/>
    </source>
</evidence>